<sequence length="148" mass="17125">MDDDDPSCLEAMLLWLYDCKYNRDPYEAPEGKSVLAHHAGVVDLATKYNLPLLAESVRQLLDDFMDNLVYSGSYDDCLREITSIFEVEHASESYLRTQECIISWWCDNRAMVHGCLEDEGFLELLEACPRFSRKIAYHLFMPKKSEAE</sequence>
<accession>A0A6J3LR60</accession>
<dbReference type="GeneID" id="54366878"/>
<evidence type="ECO:0008006" key="3">
    <source>
        <dbReference type="Google" id="ProtNLM"/>
    </source>
</evidence>
<reference evidence="2" key="1">
    <citation type="submission" date="2020-01" db="EMBL/GenBank/DDBJ databases">
        <authorList>
            <consortium name="DOE Joint Genome Institute"/>
            <person name="Haridas S."/>
            <person name="Albert R."/>
            <person name="Binder M."/>
            <person name="Bloem J."/>
            <person name="Labutti K."/>
            <person name="Salamov A."/>
            <person name="Andreopoulos B."/>
            <person name="Baker S.E."/>
            <person name="Barry K."/>
            <person name="Bills G."/>
            <person name="Bluhm B.H."/>
            <person name="Cannon C."/>
            <person name="Castanera R."/>
            <person name="Culley D.E."/>
            <person name="Daum C."/>
            <person name="Ezra D."/>
            <person name="Gonzalez J.B."/>
            <person name="Henrissat B."/>
            <person name="Kuo A."/>
            <person name="Liang C."/>
            <person name="Lipzen A."/>
            <person name="Lutzoni F."/>
            <person name="Magnuson J."/>
            <person name="Mondo S."/>
            <person name="Nolan M."/>
            <person name="Ohm R."/>
            <person name="Pangilinan J."/>
            <person name="Park H.-J."/>
            <person name="Ramirez L."/>
            <person name="Alfaro M."/>
            <person name="Sun H."/>
            <person name="Tritt A."/>
            <person name="Yoshinaga Y."/>
            <person name="Zwiers L.-H."/>
            <person name="Turgeon B.G."/>
            <person name="Goodwin S.B."/>
            <person name="Spatafora J.W."/>
            <person name="Crous P.W."/>
            <person name="Grigoriev I.V."/>
        </authorList>
    </citation>
    <scope>NUCLEOTIDE SEQUENCE</scope>
    <source>
        <strain evidence="2">CBS 342.82</strain>
    </source>
</reference>
<dbReference type="AlphaFoldDB" id="A0A6J3LR60"/>
<keyword evidence="1" id="KW-1185">Reference proteome</keyword>
<evidence type="ECO:0000313" key="1">
    <source>
        <dbReference type="Proteomes" id="UP000504637"/>
    </source>
</evidence>
<proteinExistence type="predicted"/>
<name>A0A6J3LR60_9PEZI</name>
<dbReference type="Proteomes" id="UP000504637">
    <property type="component" value="Unplaced"/>
</dbReference>
<protein>
    <recommendedName>
        <fullName evidence="3">BTB domain-containing protein</fullName>
    </recommendedName>
</protein>
<evidence type="ECO:0000313" key="2">
    <source>
        <dbReference type="RefSeq" id="XP_033455377.1"/>
    </source>
</evidence>
<reference evidence="2" key="2">
    <citation type="submission" date="2020-04" db="EMBL/GenBank/DDBJ databases">
        <authorList>
            <consortium name="NCBI Genome Project"/>
        </authorList>
    </citation>
    <scope>NUCLEOTIDE SEQUENCE</scope>
    <source>
        <strain evidence="2">CBS 342.82</strain>
    </source>
</reference>
<gene>
    <name evidence="2" type="ORF">K489DRAFT_96172</name>
</gene>
<organism evidence="2">
    <name type="scientific">Dissoconium aciculare CBS 342.82</name>
    <dbReference type="NCBI Taxonomy" id="1314786"/>
    <lineage>
        <taxon>Eukaryota</taxon>
        <taxon>Fungi</taxon>
        <taxon>Dikarya</taxon>
        <taxon>Ascomycota</taxon>
        <taxon>Pezizomycotina</taxon>
        <taxon>Dothideomycetes</taxon>
        <taxon>Dothideomycetidae</taxon>
        <taxon>Mycosphaerellales</taxon>
        <taxon>Dissoconiaceae</taxon>
        <taxon>Dissoconium</taxon>
    </lineage>
</organism>
<dbReference type="RefSeq" id="XP_033455377.1">
    <property type="nucleotide sequence ID" value="XM_033609077.1"/>
</dbReference>
<reference evidence="2" key="3">
    <citation type="submission" date="2025-08" db="UniProtKB">
        <authorList>
            <consortium name="RefSeq"/>
        </authorList>
    </citation>
    <scope>IDENTIFICATION</scope>
    <source>
        <strain evidence="2">CBS 342.82</strain>
    </source>
</reference>